<dbReference type="InterPro" id="IPR036526">
    <property type="entry name" value="C-N_Hydrolase_sf"/>
</dbReference>
<dbReference type="EMBL" id="BDGX01000037">
    <property type="protein sequence ID" value="GAV53638.1"/>
    <property type="molecule type" value="Genomic_DNA"/>
</dbReference>
<comment type="similarity">
    <text evidence="2">Belongs to the carbon-nitrogen hydrolase superfamily. NIT1/NIT2 family.</text>
</comment>
<organism evidence="7 8">
    <name type="scientific">Zygosaccharomyces rouxii</name>
    <dbReference type="NCBI Taxonomy" id="4956"/>
    <lineage>
        <taxon>Eukaryota</taxon>
        <taxon>Fungi</taxon>
        <taxon>Dikarya</taxon>
        <taxon>Ascomycota</taxon>
        <taxon>Saccharomycotina</taxon>
        <taxon>Saccharomycetes</taxon>
        <taxon>Saccharomycetales</taxon>
        <taxon>Saccharomycetaceae</taxon>
        <taxon>Zygosaccharomyces</taxon>
    </lineage>
</organism>
<evidence type="ECO:0000313" key="8">
    <source>
        <dbReference type="Proteomes" id="UP000187013"/>
    </source>
</evidence>
<dbReference type="PROSITE" id="PS50263">
    <property type="entry name" value="CN_HYDROLASE"/>
    <property type="match status" value="1"/>
</dbReference>
<feature type="domain" description="CN hydrolase" evidence="5">
    <location>
        <begin position="3"/>
        <end position="280"/>
    </location>
</feature>
<dbReference type="GO" id="GO:0016811">
    <property type="term" value="F:hydrolase activity, acting on carbon-nitrogen (but not peptide) bonds, in linear amides"/>
    <property type="evidence" value="ECO:0007669"/>
    <property type="project" value="InterPro"/>
</dbReference>
<name>A0A1Q3AD92_ZYGRO</name>
<dbReference type="eggNOG" id="KOG0807">
    <property type="taxonomic scope" value="Eukaryota"/>
</dbReference>
<evidence type="ECO:0000256" key="3">
    <source>
        <dbReference type="ARBA" id="ARBA00022490"/>
    </source>
</evidence>
<evidence type="ECO:0000256" key="1">
    <source>
        <dbReference type="ARBA" id="ARBA00004496"/>
    </source>
</evidence>
<gene>
    <name evidence="7" type="ORF">ZYGR_0AK01400</name>
    <name evidence="6" type="ORF">ZYGR_0N01300</name>
</gene>
<reference evidence="7 8" key="1">
    <citation type="submission" date="2016-08" db="EMBL/GenBank/DDBJ databases">
        <title>Draft genome sequence of allopolyploid Zygosaccharomyces rouxii.</title>
        <authorList>
            <person name="Watanabe J."/>
            <person name="Uehara K."/>
            <person name="Mogi Y."/>
            <person name="Tsukioka Y."/>
        </authorList>
    </citation>
    <scope>NUCLEOTIDE SEQUENCE [LARGE SCALE GENOMIC DNA]</scope>
    <source>
        <strain evidence="7 8">NBRC 110957</strain>
    </source>
</reference>
<dbReference type="SUPFAM" id="SSF56317">
    <property type="entry name" value="Carbon-nitrogen hydrolase"/>
    <property type="match status" value="1"/>
</dbReference>
<protein>
    <recommendedName>
        <fullName evidence="5">CN hydrolase domain-containing protein</fullName>
    </recommendedName>
</protein>
<evidence type="ECO:0000256" key="2">
    <source>
        <dbReference type="ARBA" id="ARBA00010613"/>
    </source>
</evidence>
<dbReference type="Proteomes" id="UP000187013">
    <property type="component" value="Unassembled WGS sequence"/>
</dbReference>
<dbReference type="EMBL" id="BDGX01000014">
    <property type="protein sequence ID" value="GAV48726.1"/>
    <property type="molecule type" value="Genomic_DNA"/>
</dbReference>
<dbReference type="FunFam" id="3.60.110.10:FF:000024">
    <property type="entry name" value="Deaminated glutathione amidase"/>
    <property type="match status" value="1"/>
</dbReference>
<evidence type="ECO:0000313" key="6">
    <source>
        <dbReference type="EMBL" id="GAV48726.1"/>
    </source>
</evidence>
<dbReference type="Gene3D" id="3.60.110.10">
    <property type="entry name" value="Carbon-nitrogen hydrolase"/>
    <property type="match status" value="1"/>
</dbReference>
<comment type="caution">
    <text evidence="7">The sequence shown here is derived from an EMBL/GenBank/DDBJ whole genome shotgun (WGS) entry which is preliminary data.</text>
</comment>
<comment type="subcellular location">
    <subcellularLocation>
        <location evidence="1">Cytoplasm</location>
    </subcellularLocation>
</comment>
<dbReference type="PANTHER" id="PTHR23088">
    <property type="entry name" value="NITRILASE-RELATED"/>
    <property type="match status" value="1"/>
</dbReference>
<dbReference type="InterPro" id="IPR003010">
    <property type="entry name" value="C-N_Hydrolase"/>
</dbReference>
<dbReference type="PROSITE" id="PS01227">
    <property type="entry name" value="UPF0012"/>
    <property type="match status" value="1"/>
</dbReference>
<dbReference type="PANTHER" id="PTHR23088:SF27">
    <property type="entry name" value="DEAMINATED GLUTATHIONE AMIDASE"/>
    <property type="match status" value="1"/>
</dbReference>
<keyword evidence="4" id="KW-0378">Hydrolase</keyword>
<evidence type="ECO:0000259" key="5">
    <source>
        <dbReference type="PROSITE" id="PS50263"/>
    </source>
</evidence>
<dbReference type="Pfam" id="PF00795">
    <property type="entry name" value="CN_hydrolase"/>
    <property type="match status" value="1"/>
</dbReference>
<dbReference type="CDD" id="cd07572">
    <property type="entry name" value="nit"/>
    <property type="match status" value="1"/>
</dbReference>
<keyword evidence="3" id="KW-0963">Cytoplasm</keyword>
<dbReference type="AlphaFoldDB" id="A0A1Q3AD92"/>
<evidence type="ECO:0000313" key="7">
    <source>
        <dbReference type="EMBL" id="GAV53638.1"/>
    </source>
</evidence>
<accession>A0A1Q3AD92</accession>
<dbReference type="InterPro" id="IPR045254">
    <property type="entry name" value="Nit1/2_C-N_Hydrolase"/>
</dbReference>
<sequence>MASRIAIGQLCSTANLTKNLGVVTSLISRALDNDVSLIFFPEATDYLSQNAAHSRKLAQETPQFISSLQLEIRSLVKKSSKKIDVSIGVHLPSTGLELQKGDDRVKNVFLYIDHRGEILHSYQKMHLFDVDVPNGPILKESKSVQPGKNIPDILDTPAGKLGTEICYDVRFPELSLKLREKGAQILCFPSAFTMKTGEAHWELLARARAIDTQCFVVMPAQKGEHDVSDPNWTTGESKKNVQRISWGHSMVVDPWGTVIAHSDPNNKTDEPELIIADLDYNLLENVRKNMPLWDQRALKLYTSVND</sequence>
<evidence type="ECO:0000256" key="4">
    <source>
        <dbReference type="ARBA" id="ARBA00022801"/>
    </source>
</evidence>
<proteinExistence type="inferred from homology"/>
<dbReference type="GO" id="GO:0005737">
    <property type="term" value="C:cytoplasm"/>
    <property type="evidence" value="ECO:0007669"/>
    <property type="project" value="UniProtKB-SubCell"/>
</dbReference>
<dbReference type="OrthoDB" id="10250282at2759"/>
<dbReference type="InterPro" id="IPR001110">
    <property type="entry name" value="UPF0012_CS"/>
</dbReference>